<evidence type="ECO:0000259" key="15">
    <source>
        <dbReference type="PROSITE" id="PS50011"/>
    </source>
</evidence>
<dbReference type="KEGG" id="bcop:JD108_09150"/>
<organism evidence="17 19">
    <name type="scientific">Brevibacillus composti</name>
    <dbReference type="NCBI Taxonomy" id="2796470"/>
    <lineage>
        <taxon>Bacteria</taxon>
        <taxon>Bacillati</taxon>
        <taxon>Bacillota</taxon>
        <taxon>Bacilli</taxon>
        <taxon>Bacillales</taxon>
        <taxon>Paenibacillaceae</taxon>
        <taxon>Brevibacillus</taxon>
    </lineage>
</organism>
<reference evidence="17 19" key="1">
    <citation type="submission" date="2020-12" db="EMBL/GenBank/DDBJ databases">
        <title>strain FJAT-54423T represents a novel species of the genus Brevibacillus.</title>
        <authorList>
            <person name="Tang R."/>
        </authorList>
    </citation>
    <scope>NUCLEOTIDE SEQUENCE [LARGE SCALE GENOMIC DNA]</scope>
    <source>
        <strain evidence="17 19">FJAT-54423</strain>
    </source>
</reference>
<dbReference type="NCBIfam" id="NF033483">
    <property type="entry name" value="PknB_PASTA_kin"/>
    <property type="match status" value="1"/>
</dbReference>
<dbReference type="AlphaFoldDB" id="A0A7T5ENS3"/>
<comment type="catalytic activity">
    <reaction evidence="9">
        <text>L-threonyl-[protein] + ATP = O-phospho-L-threonyl-[protein] + ADP + H(+)</text>
        <dbReference type="Rhea" id="RHEA:46608"/>
        <dbReference type="Rhea" id="RHEA-COMP:11060"/>
        <dbReference type="Rhea" id="RHEA-COMP:11605"/>
        <dbReference type="ChEBI" id="CHEBI:15378"/>
        <dbReference type="ChEBI" id="CHEBI:30013"/>
        <dbReference type="ChEBI" id="CHEBI:30616"/>
        <dbReference type="ChEBI" id="CHEBI:61977"/>
        <dbReference type="ChEBI" id="CHEBI:456216"/>
        <dbReference type="EC" id="2.7.11.1"/>
    </reaction>
</comment>
<keyword evidence="8" id="KW-0735">Signal-anchor</keyword>
<dbReference type="PANTHER" id="PTHR43289">
    <property type="entry name" value="MITOGEN-ACTIVATED PROTEIN KINASE KINASE KINASE 20-RELATED"/>
    <property type="match status" value="1"/>
</dbReference>
<gene>
    <name evidence="17" type="primary">pknB</name>
    <name evidence="17" type="ORF">JD108_09150</name>
    <name evidence="18" type="ORF">KDJ56_08830</name>
</gene>
<dbReference type="EMBL" id="CP066308">
    <property type="protein sequence ID" value="QQE76008.1"/>
    <property type="molecule type" value="Genomic_DNA"/>
</dbReference>
<protein>
    <recommendedName>
        <fullName evidence="12">Serine/threonine-protein kinase PrkC</fullName>
        <ecNumber evidence="1">2.7.11.1</ecNumber>
    </recommendedName>
</protein>
<evidence type="ECO:0000256" key="11">
    <source>
        <dbReference type="ARBA" id="ARBA00060432"/>
    </source>
</evidence>
<evidence type="ECO:0000256" key="8">
    <source>
        <dbReference type="ARBA" id="ARBA00022968"/>
    </source>
</evidence>
<keyword evidence="3" id="KW-0309">Germination</keyword>
<comment type="subcellular location">
    <subcellularLocation>
        <location evidence="11">Spore membrane</location>
        <topology evidence="11">Single-pass type II membrane protein</topology>
    </subcellularLocation>
</comment>
<evidence type="ECO:0000313" key="18">
    <source>
        <dbReference type="EMBL" id="QUO43034.1"/>
    </source>
</evidence>
<keyword evidence="20" id="KW-1185">Reference proteome</keyword>
<dbReference type="InterPro" id="IPR008271">
    <property type="entry name" value="Ser/Thr_kinase_AS"/>
</dbReference>
<feature type="domain" description="Protein kinase" evidence="15">
    <location>
        <begin position="10"/>
        <end position="270"/>
    </location>
</feature>
<evidence type="ECO:0000256" key="10">
    <source>
        <dbReference type="ARBA" id="ARBA00048679"/>
    </source>
</evidence>
<keyword evidence="7 13" id="KW-0067">ATP-binding</keyword>
<evidence type="ECO:0000256" key="4">
    <source>
        <dbReference type="ARBA" id="ARBA00022679"/>
    </source>
</evidence>
<dbReference type="Proteomes" id="UP000677234">
    <property type="component" value="Chromosome"/>
</dbReference>
<keyword evidence="2" id="KW-0723">Serine/threonine-protein kinase</keyword>
<dbReference type="FunFam" id="3.30.200.20:FF:000035">
    <property type="entry name" value="Serine/threonine protein kinase Stk1"/>
    <property type="match status" value="1"/>
</dbReference>
<dbReference type="Proteomes" id="UP000595847">
    <property type="component" value="Chromosome"/>
</dbReference>
<dbReference type="Gene3D" id="1.10.510.10">
    <property type="entry name" value="Transferase(Phosphotransferase) domain 1"/>
    <property type="match status" value="1"/>
</dbReference>
<evidence type="ECO:0000256" key="13">
    <source>
        <dbReference type="PROSITE-ProRule" id="PRU10141"/>
    </source>
</evidence>
<keyword evidence="6 17" id="KW-0418">Kinase</keyword>
<dbReference type="SMART" id="SM00740">
    <property type="entry name" value="PASTA"/>
    <property type="match status" value="3"/>
</dbReference>
<dbReference type="PROSITE" id="PS51178">
    <property type="entry name" value="PASTA"/>
    <property type="match status" value="2"/>
</dbReference>
<dbReference type="PROSITE" id="PS50011">
    <property type="entry name" value="PROTEIN_KINASE_DOM"/>
    <property type="match status" value="1"/>
</dbReference>
<dbReference type="InterPro" id="IPR017441">
    <property type="entry name" value="Protein_kinase_ATP_BS"/>
</dbReference>
<keyword evidence="14" id="KW-1133">Transmembrane helix</keyword>
<dbReference type="PROSITE" id="PS00107">
    <property type="entry name" value="PROTEIN_KINASE_ATP"/>
    <property type="match status" value="1"/>
</dbReference>
<keyword evidence="14" id="KW-0812">Transmembrane</keyword>
<keyword evidence="14" id="KW-0472">Membrane</keyword>
<dbReference type="EMBL" id="CP073708">
    <property type="protein sequence ID" value="QUO43034.1"/>
    <property type="molecule type" value="Genomic_DNA"/>
</dbReference>
<dbReference type="Pfam" id="PF00069">
    <property type="entry name" value="Pkinase"/>
    <property type="match status" value="1"/>
</dbReference>
<keyword evidence="4" id="KW-0808">Transferase</keyword>
<dbReference type="InterPro" id="IPR011009">
    <property type="entry name" value="Kinase-like_dom_sf"/>
</dbReference>
<dbReference type="Gene3D" id="3.30.10.20">
    <property type="match status" value="3"/>
</dbReference>
<evidence type="ECO:0000256" key="12">
    <source>
        <dbReference type="ARBA" id="ARBA00070041"/>
    </source>
</evidence>
<evidence type="ECO:0000256" key="6">
    <source>
        <dbReference type="ARBA" id="ARBA00022777"/>
    </source>
</evidence>
<dbReference type="CDD" id="cd14014">
    <property type="entry name" value="STKc_PknB_like"/>
    <property type="match status" value="1"/>
</dbReference>
<accession>A0A7T5ENS3</accession>
<dbReference type="FunFam" id="1.10.510.10:FF:000021">
    <property type="entry name" value="Serine/threonine protein kinase"/>
    <property type="match status" value="1"/>
</dbReference>
<dbReference type="GO" id="GO:0004674">
    <property type="term" value="F:protein serine/threonine kinase activity"/>
    <property type="evidence" value="ECO:0007669"/>
    <property type="project" value="UniProtKB-KW"/>
</dbReference>
<dbReference type="PANTHER" id="PTHR43289:SF34">
    <property type="entry name" value="SERINE_THREONINE-PROTEIN KINASE YBDM-RELATED"/>
    <property type="match status" value="1"/>
</dbReference>
<dbReference type="GO" id="GO:0071224">
    <property type="term" value="P:cellular response to peptidoglycan"/>
    <property type="evidence" value="ECO:0007669"/>
    <property type="project" value="UniProtKB-ARBA"/>
</dbReference>
<comment type="catalytic activity">
    <reaction evidence="10">
        <text>L-seryl-[protein] + ATP = O-phospho-L-seryl-[protein] + ADP + H(+)</text>
        <dbReference type="Rhea" id="RHEA:17989"/>
        <dbReference type="Rhea" id="RHEA-COMP:9863"/>
        <dbReference type="Rhea" id="RHEA-COMP:11604"/>
        <dbReference type="ChEBI" id="CHEBI:15378"/>
        <dbReference type="ChEBI" id="CHEBI:29999"/>
        <dbReference type="ChEBI" id="CHEBI:30616"/>
        <dbReference type="ChEBI" id="CHEBI:83421"/>
        <dbReference type="ChEBI" id="CHEBI:456216"/>
        <dbReference type="EC" id="2.7.11.1"/>
    </reaction>
</comment>
<keyword evidence="5 13" id="KW-0547">Nucleotide-binding</keyword>
<evidence type="ECO:0000256" key="5">
    <source>
        <dbReference type="ARBA" id="ARBA00022741"/>
    </source>
</evidence>
<dbReference type="GO" id="GO:0007165">
    <property type="term" value="P:signal transduction"/>
    <property type="evidence" value="ECO:0007669"/>
    <property type="project" value="UniProtKB-ARBA"/>
</dbReference>
<dbReference type="Pfam" id="PF03793">
    <property type="entry name" value="PASTA"/>
    <property type="match status" value="2"/>
</dbReference>
<dbReference type="CDD" id="cd06577">
    <property type="entry name" value="PASTA_pknB"/>
    <property type="match status" value="3"/>
</dbReference>
<name>A0A7T5ENS3_9BACL</name>
<dbReference type="Gene3D" id="3.30.200.20">
    <property type="entry name" value="Phosphorylase Kinase, domain 1"/>
    <property type="match status" value="1"/>
</dbReference>
<dbReference type="InterPro" id="IPR000719">
    <property type="entry name" value="Prot_kinase_dom"/>
</dbReference>
<evidence type="ECO:0000256" key="2">
    <source>
        <dbReference type="ARBA" id="ARBA00022527"/>
    </source>
</evidence>
<evidence type="ECO:0000256" key="7">
    <source>
        <dbReference type="ARBA" id="ARBA00022840"/>
    </source>
</evidence>
<dbReference type="RefSeq" id="WP_198829518.1">
    <property type="nucleotide sequence ID" value="NZ_CP066308.1"/>
</dbReference>
<evidence type="ECO:0000313" key="19">
    <source>
        <dbReference type="Proteomes" id="UP000595847"/>
    </source>
</evidence>
<evidence type="ECO:0000313" key="20">
    <source>
        <dbReference type="Proteomes" id="UP000677234"/>
    </source>
</evidence>
<proteinExistence type="predicted"/>
<sequence>MEGQRLGGRYQLEARVGGGGMAIVYRAKDLVLNRPVAVKVLRSQFGTDEDFVTRFRREAQAVASLSHPNVVGVYDVGQDGDTHYMVMEYVEGYTLKELITRNGALPVEDAVEIAAEICDALEHAHANQIIHRDIKPHNILIGKNGRIKVTDFGIARAVTSTTITHTNSVLGSVHYFSPEQARGGITAEKSDIYSLGIVLYEMVTGQLPFSGESPISVALKHLQEPLPEPRQVNPAIPQSVENVILKALVKDPSYRYASAREMLEDLETCLLPERLDEDKFEIPVDEEATRTYPVITPEMLESHGRTGTPPRKEAETKKKRPWWMKTALWTGAIGLFFVLAFLGFNLIMELFPSVPEVQVPHVEGTSVTLAEQRIREKKLVPKIVEQPHDEIEKGIVISQDPAPPMRLKENAVVTLYVSSGQEAISMPNLVTMVRTVAENELKAKGFTVTDSTFVEKESDEVPEGQVINQFPPAGQQVVPGQTEVRVEISKGRGLVKMPDLRNKTLEQARIDLFKLGLLVDEAAIRYEPSYVTEKPNIVLHSHPHDPGMMVEKGTAIQLTVSNGQFPADAKIVSHPIYVEILEGESQVPIKIVVSDARGNNLVVLDERIDESRQFDVPVVLSPQKNATIKVFRSDIEASQVQINYDSVQY</sequence>
<evidence type="ECO:0000256" key="9">
    <source>
        <dbReference type="ARBA" id="ARBA00047899"/>
    </source>
</evidence>
<dbReference type="InterPro" id="IPR005543">
    <property type="entry name" value="PASTA_dom"/>
</dbReference>
<dbReference type="EC" id="2.7.11.1" evidence="1"/>
<dbReference type="SUPFAM" id="SSF56112">
    <property type="entry name" value="Protein kinase-like (PK-like)"/>
    <property type="match status" value="1"/>
</dbReference>
<evidence type="ECO:0000313" key="17">
    <source>
        <dbReference type="EMBL" id="QQE76008.1"/>
    </source>
</evidence>
<feature type="domain" description="PASTA" evidence="16">
    <location>
        <begin position="353"/>
        <end position="419"/>
    </location>
</feature>
<reference evidence="18" key="2">
    <citation type="submission" date="2021-04" db="EMBL/GenBank/DDBJ databases">
        <title>Brevibacillus composti FJAT-54423, complete genome.</title>
        <authorList>
            <person name="Tang R."/>
        </authorList>
    </citation>
    <scope>NUCLEOTIDE SEQUENCE</scope>
    <source>
        <strain evidence="18">FJAT-54424</strain>
    </source>
</reference>
<evidence type="ECO:0000259" key="16">
    <source>
        <dbReference type="PROSITE" id="PS51178"/>
    </source>
</evidence>
<dbReference type="PROSITE" id="PS00108">
    <property type="entry name" value="PROTEIN_KINASE_ST"/>
    <property type="match status" value="1"/>
</dbReference>
<evidence type="ECO:0000256" key="3">
    <source>
        <dbReference type="ARBA" id="ARBA00022544"/>
    </source>
</evidence>
<feature type="domain" description="PASTA" evidence="16">
    <location>
        <begin position="420"/>
        <end position="490"/>
    </location>
</feature>
<dbReference type="SMART" id="SM00220">
    <property type="entry name" value="S_TKc"/>
    <property type="match status" value="1"/>
</dbReference>
<feature type="transmembrane region" description="Helical" evidence="14">
    <location>
        <begin position="327"/>
        <end position="348"/>
    </location>
</feature>
<dbReference type="GO" id="GO:0005524">
    <property type="term" value="F:ATP binding"/>
    <property type="evidence" value="ECO:0007669"/>
    <property type="project" value="UniProtKB-UniRule"/>
</dbReference>
<evidence type="ECO:0000256" key="1">
    <source>
        <dbReference type="ARBA" id="ARBA00012513"/>
    </source>
</evidence>
<dbReference type="GO" id="GO:0009847">
    <property type="term" value="P:spore germination"/>
    <property type="evidence" value="ECO:0007669"/>
    <property type="project" value="UniProtKB-ARBA"/>
</dbReference>
<evidence type="ECO:0000256" key="14">
    <source>
        <dbReference type="SAM" id="Phobius"/>
    </source>
</evidence>
<feature type="binding site" evidence="13">
    <location>
        <position position="39"/>
    </location>
    <ligand>
        <name>ATP</name>
        <dbReference type="ChEBI" id="CHEBI:30616"/>
    </ligand>
</feature>